<evidence type="ECO:0000313" key="3">
    <source>
        <dbReference type="Proteomes" id="UP000749453"/>
    </source>
</evidence>
<organism evidence="1 4">
    <name type="scientific">Stenotrophomonas lactitubi</name>
    <dbReference type="NCBI Taxonomy" id="2045214"/>
    <lineage>
        <taxon>Bacteria</taxon>
        <taxon>Pseudomonadati</taxon>
        <taxon>Pseudomonadota</taxon>
        <taxon>Gammaproteobacteria</taxon>
        <taxon>Lysobacterales</taxon>
        <taxon>Lysobacteraceae</taxon>
        <taxon>Stenotrophomonas</taxon>
    </lineage>
</organism>
<dbReference type="Proteomes" id="UP000784064">
    <property type="component" value="Unassembled WGS sequence"/>
</dbReference>
<comment type="caution">
    <text evidence="1">The sequence shown here is derived from an EMBL/GenBank/DDBJ whole genome shotgun (WGS) entry which is preliminary data.</text>
</comment>
<sequence>MVQLPAGGDPAGLLRAVRRGPRKKLEDVARALIGKGPRTGGIHRSHGAEDAVSSADFLRDGGASAEEALETVHVLESNWDTVRVFRRCRPRWITGFHAPVYDGIEAAELHHAIVLLDIPPSDVPSLLDGVDVMVGATRQARSEEP</sequence>
<evidence type="ECO:0000313" key="4">
    <source>
        <dbReference type="Proteomes" id="UP000784064"/>
    </source>
</evidence>
<name>A0AAW4GG69_9GAMM</name>
<dbReference type="AlphaFoldDB" id="A0AAW4GG69"/>
<proteinExistence type="predicted"/>
<evidence type="ECO:0000313" key="2">
    <source>
        <dbReference type="EMBL" id="MBM9936534.1"/>
    </source>
</evidence>
<accession>A0AAW4GG69</accession>
<keyword evidence="3" id="KW-1185">Reference proteome</keyword>
<evidence type="ECO:0000313" key="1">
    <source>
        <dbReference type="EMBL" id="MBM9913976.1"/>
    </source>
</evidence>
<reference evidence="3" key="1">
    <citation type="submission" date="2021-01" db="EMBL/GenBank/DDBJ databases">
        <title>Stenotrophomonas maltophilia.</title>
        <authorList>
            <person name="Yu Y."/>
        </authorList>
    </citation>
    <scope>NUCLEOTIDE SEQUENCE [LARGE SCALE GENOMIC DNA]</scope>
    <source>
        <strain evidence="3">As-6</strain>
    </source>
</reference>
<dbReference type="EMBL" id="JAFFTA010000017">
    <property type="protein sequence ID" value="MBM9913976.1"/>
    <property type="molecule type" value="Genomic_DNA"/>
</dbReference>
<dbReference type="EMBL" id="JAFFTB010000001">
    <property type="protein sequence ID" value="MBM9936534.1"/>
    <property type="molecule type" value="Genomic_DNA"/>
</dbReference>
<dbReference type="Proteomes" id="UP000749453">
    <property type="component" value="Unassembled WGS sequence"/>
</dbReference>
<protein>
    <submittedName>
        <fullName evidence="1">DUF1799 domain-containing protein</fullName>
    </submittedName>
</protein>
<reference evidence="1" key="2">
    <citation type="submission" date="2021-01" db="EMBL/GenBank/DDBJ databases">
        <authorList>
            <person name="Yu Y."/>
        </authorList>
    </citation>
    <scope>NUCLEOTIDE SEQUENCE</scope>
    <source>
        <strain evidence="1">As-5</strain>
        <strain evidence="2">As-6</strain>
    </source>
</reference>
<gene>
    <name evidence="1" type="ORF">JJW18_10865</name>
    <name evidence="2" type="ORF">JJW19_00115</name>
</gene>